<keyword evidence="2" id="KW-1185">Reference proteome</keyword>
<dbReference type="Proteomes" id="UP000754821">
    <property type="component" value="Unassembled WGS sequence"/>
</dbReference>
<comment type="caution">
    <text evidence="1">The sequence shown here is derived from an EMBL/GenBank/DDBJ whole genome shotgun (WGS) entry which is preliminary data.</text>
</comment>
<name>A0ABR9FGM3_9GAMM</name>
<accession>A0ABR9FGM3</accession>
<dbReference type="RefSeq" id="WP_192528693.1">
    <property type="nucleotide sequence ID" value="NZ_RRZC01000041.1"/>
</dbReference>
<dbReference type="EMBL" id="RRZC01000041">
    <property type="protein sequence ID" value="MBE0405291.1"/>
    <property type="molecule type" value="Genomic_DNA"/>
</dbReference>
<proteinExistence type="predicted"/>
<gene>
    <name evidence="1" type="ORF">EI163_17300</name>
</gene>
<evidence type="ECO:0000313" key="2">
    <source>
        <dbReference type="Proteomes" id="UP000754821"/>
    </source>
</evidence>
<dbReference type="Pfam" id="PF09684">
    <property type="entry name" value="Tail_P2_I"/>
    <property type="match status" value="1"/>
</dbReference>
<protein>
    <submittedName>
        <fullName evidence="1">Phage tail protein I</fullName>
    </submittedName>
</protein>
<reference evidence="1 2" key="1">
    <citation type="submission" date="2020-07" db="EMBL/GenBank/DDBJ databases">
        <title>Halophilic bacteria isolated from french cheeses.</title>
        <authorList>
            <person name="Kothe C.I."/>
            <person name="Farah-Kraiem B."/>
            <person name="Renault P."/>
            <person name="Dridi B."/>
        </authorList>
    </citation>
    <scope>NUCLEOTIDE SEQUENCE [LARGE SCALE GENOMIC DNA]</scope>
    <source>
        <strain evidence="1 2">FME16</strain>
    </source>
</reference>
<sequence>MPTDDRRPLLPPNATPLERAAAEALAEIQRVPIPLRDLIDPWRCPARLLPHLAWSCSIDRWDAAWSEQTKRQVIADSFYIHAHKGTLGALKRVVEPFGYVIDVVEWWQEKPPGPRGTFALRIGVEDHGIDEETYWELDRLIDNARPLTRPLAGLSVEISTDLALFGGVITHDGDLLDVWPWQSSNMDVAMPNRHAIHSSDHDIMEVSIHG</sequence>
<organism evidence="1 2">
    <name type="scientific">Halomonas citrativorans</name>
    <dbReference type="NCBI Taxonomy" id="2742612"/>
    <lineage>
        <taxon>Bacteria</taxon>
        <taxon>Pseudomonadati</taxon>
        <taxon>Pseudomonadota</taxon>
        <taxon>Gammaproteobacteria</taxon>
        <taxon>Oceanospirillales</taxon>
        <taxon>Halomonadaceae</taxon>
        <taxon>Halomonas</taxon>
    </lineage>
</organism>
<dbReference type="InterPro" id="IPR006521">
    <property type="entry name" value="Tail_protein_I"/>
</dbReference>
<evidence type="ECO:0000313" key="1">
    <source>
        <dbReference type="EMBL" id="MBE0405291.1"/>
    </source>
</evidence>
<dbReference type="NCBIfam" id="TIGR01634">
    <property type="entry name" value="tail_P2_I"/>
    <property type="match status" value="1"/>
</dbReference>